<evidence type="ECO:0000256" key="1">
    <source>
        <dbReference type="SAM" id="Phobius"/>
    </source>
</evidence>
<proteinExistence type="predicted"/>
<gene>
    <name evidence="2" type="ORF">SAMN02745244_01755</name>
</gene>
<name>A0A1M6GNT5_9ACTN</name>
<keyword evidence="3" id="KW-1185">Reference proteome</keyword>
<dbReference type="RefSeq" id="WP_073187207.1">
    <property type="nucleotide sequence ID" value="NZ_FQZG01000027.1"/>
</dbReference>
<dbReference type="STRING" id="1123357.SAMN02745244_01755"/>
<keyword evidence="1" id="KW-0812">Transmembrane</keyword>
<protein>
    <recommendedName>
        <fullName evidence="4">DUF5652 domain-containing protein</fullName>
    </recommendedName>
</protein>
<keyword evidence="1" id="KW-1133">Transmembrane helix</keyword>
<accession>A0A1M6GNT5</accession>
<sequence>MSNSRRLENLPKPVKTMLGIAGVADAVLRAYALVDVARREQSEINGPKEAWVPALALVNSLGLLPVAYLKWGRRR</sequence>
<dbReference type="EMBL" id="FQZG01000027">
    <property type="protein sequence ID" value="SHJ11568.1"/>
    <property type="molecule type" value="Genomic_DNA"/>
</dbReference>
<keyword evidence="1" id="KW-0472">Membrane</keyword>
<dbReference type="AlphaFoldDB" id="A0A1M6GNT5"/>
<dbReference type="Proteomes" id="UP000184512">
    <property type="component" value="Unassembled WGS sequence"/>
</dbReference>
<evidence type="ECO:0008006" key="4">
    <source>
        <dbReference type="Google" id="ProtNLM"/>
    </source>
</evidence>
<reference evidence="2 3" key="1">
    <citation type="submission" date="2016-11" db="EMBL/GenBank/DDBJ databases">
        <authorList>
            <person name="Jaros S."/>
            <person name="Januszkiewicz K."/>
            <person name="Wedrychowicz H."/>
        </authorList>
    </citation>
    <scope>NUCLEOTIDE SEQUENCE [LARGE SCALE GENOMIC DNA]</scope>
    <source>
        <strain evidence="2 3">DSM 12906</strain>
    </source>
</reference>
<dbReference type="OrthoDB" id="5125307at2"/>
<organism evidence="2 3">
    <name type="scientific">Tessaracoccus bendigoensis DSM 12906</name>
    <dbReference type="NCBI Taxonomy" id="1123357"/>
    <lineage>
        <taxon>Bacteria</taxon>
        <taxon>Bacillati</taxon>
        <taxon>Actinomycetota</taxon>
        <taxon>Actinomycetes</taxon>
        <taxon>Propionibacteriales</taxon>
        <taxon>Propionibacteriaceae</taxon>
        <taxon>Tessaracoccus</taxon>
    </lineage>
</organism>
<evidence type="ECO:0000313" key="3">
    <source>
        <dbReference type="Proteomes" id="UP000184512"/>
    </source>
</evidence>
<evidence type="ECO:0000313" key="2">
    <source>
        <dbReference type="EMBL" id="SHJ11568.1"/>
    </source>
</evidence>
<feature type="transmembrane region" description="Helical" evidence="1">
    <location>
        <begin position="50"/>
        <end position="69"/>
    </location>
</feature>